<comment type="caution">
    <text evidence="9">The sequence shown here is derived from an EMBL/GenBank/DDBJ whole genome shotgun (WGS) entry which is preliminary data.</text>
</comment>
<keyword evidence="5 7" id="KW-0408">Iron</keyword>
<keyword evidence="8" id="KW-0812">Transmembrane</keyword>
<keyword evidence="7" id="KW-0349">Heme</keyword>
<reference evidence="9 10" key="1">
    <citation type="submission" date="2024-01" db="EMBL/GenBank/DDBJ databases">
        <authorList>
            <person name="Allen C."/>
            <person name="Tagirdzhanova G."/>
        </authorList>
    </citation>
    <scope>NUCLEOTIDE SEQUENCE [LARGE SCALE GENOMIC DNA]</scope>
</reference>
<name>A0ABP0BG78_9PEZI</name>
<keyword evidence="3 7" id="KW-0479">Metal-binding</keyword>
<evidence type="ECO:0000256" key="5">
    <source>
        <dbReference type="ARBA" id="ARBA00023004"/>
    </source>
</evidence>
<keyword evidence="8" id="KW-0472">Membrane</keyword>
<gene>
    <name evidence="9" type="ORF">SEUCBS140593_003573</name>
</gene>
<comment type="similarity">
    <text evidence="2 7">Belongs to the cytochrome P450 family.</text>
</comment>
<sequence length="512" mass="57041">MAISSVWENTDWISRATPLVTIFLGALTAAWLVQTGLNYARLAAIPIVGADLGGKEQRRQAYLAGARKLYNDGYKKFKNGIFQITTSRNATIIVLDPKFLPELNKLPNSVLSMEKAVDESMETKYTKIETHVPIAPNTITGKLTPALSRLSSKISQEVEEVLALELPPSENWQEVSIHHKLLRIVAMVSGFVFIGPELSRTEKYLDAAINYTLEVMQAQRAVSELKPWMRPFFSSRLPQLKNLYKRLAEAEDFMQPVINQRKAAAANADGDKPDDMMQWLIDALPKYPDANSQNLTKVQLGLSFAAIHTTTLTATNAFYNLAAMQEYIPILREEAAEALAENDGILTARALQSMKKMDSFLKETLRMAPASMASFQRKVLRPITLSNGQHIPAGVTIEMPAVSVNSDPTIFPDPLKFDGLRFYNLRQDGPKESAALHQFVSVNPNSLTFGYGRHACPGRFFAANEIKMILTHVLLNHDMKLADGATERYPNIEFASMSIPDPSKKLLFKARV</sequence>
<evidence type="ECO:0000313" key="10">
    <source>
        <dbReference type="Proteomes" id="UP001642482"/>
    </source>
</evidence>
<proteinExistence type="inferred from homology"/>
<dbReference type="InterPro" id="IPR001128">
    <property type="entry name" value="Cyt_P450"/>
</dbReference>
<evidence type="ECO:0000256" key="7">
    <source>
        <dbReference type="RuleBase" id="RU000461"/>
    </source>
</evidence>
<feature type="transmembrane region" description="Helical" evidence="8">
    <location>
        <begin position="12"/>
        <end position="33"/>
    </location>
</feature>
<accession>A0ABP0BG78</accession>
<comment type="cofactor">
    <cofactor evidence="1">
        <name>heme</name>
        <dbReference type="ChEBI" id="CHEBI:30413"/>
    </cofactor>
</comment>
<dbReference type="InterPro" id="IPR017972">
    <property type="entry name" value="Cyt_P450_CS"/>
</dbReference>
<evidence type="ECO:0000313" key="9">
    <source>
        <dbReference type="EMBL" id="CAK7218516.1"/>
    </source>
</evidence>
<evidence type="ECO:0000256" key="1">
    <source>
        <dbReference type="ARBA" id="ARBA00001971"/>
    </source>
</evidence>
<keyword evidence="6 7" id="KW-0503">Monooxygenase</keyword>
<dbReference type="PROSITE" id="PS00086">
    <property type="entry name" value="CYTOCHROME_P450"/>
    <property type="match status" value="1"/>
</dbReference>
<dbReference type="PANTHER" id="PTHR46206">
    <property type="entry name" value="CYTOCHROME P450"/>
    <property type="match status" value="1"/>
</dbReference>
<protein>
    <recommendedName>
        <fullName evidence="11">Cytochrome P450</fullName>
    </recommendedName>
</protein>
<dbReference type="Gene3D" id="1.10.630.10">
    <property type="entry name" value="Cytochrome P450"/>
    <property type="match status" value="1"/>
</dbReference>
<evidence type="ECO:0000256" key="4">
    <source>
        <dbReference type="ARBA" id="ARBA00023002"/>
    </source>
</evidence>
<keyword evidence="4 7" id="KW-0560">Oxidoreductase</keyword>
<dbReference type="PRINTS" id="PR00385">
    <property type="entry name" value="P450"/>
</dbReference>
<evidence type="ECO:0008006" key="11">
    <source>
        <dbReference type="Google" id="ProtNLM"/>
    </source>
</evidence>
<keyword evidence="8" id="KW-1133">Transmembrane helix</keyword>
<dbReference type="PANTHER" id="PTHR46206:SF7">
    <property type="entry name" value="P450, PUTATIVE (EUROFUNG)-RELATED"/>
    <property type="match status" value="1"/>
</dbReference>
<dbReference type="PRINTS" id="PR00465">
    <property type="entry name" value="EP450IV"/>
</dbReference>
<dbReference type="CDD" id="cd11041">
    <property type="entry name" value="CYP503A1-like"/>
    <property type="match status" value="1"/>
</dbReference>
<dbReference type="EMBL" id="CAWUHD010000028">
    <property type="protein sequence ID" value="CAK7218516.1"/>
    <property type="molecule type" value="Genomic_DNA"/>
</dbReference>
<dbReference type="InterPro" id="IPR036396">
    <property type="entry name" value="Cyt_P450_sf"/>
</dbReference>
<dbReference type="SUPFAM" id="SSF48264">
    <property type="entry name" value="Cytochrome P450"/>
    <property type="match status" value="1"/>
</dbReference>
<evidence type="ECO:0000256" key="6">
    <source>
        <dbReference type="ARBA" id="ARBA00023033"/>
    </source>
</evidence>
<dbReference type="InterPro" id="IPR002403">
    <property type="entry name" value="Cyt_P450_E_grp-IV"/>
</dbReference>
<evidence type="ECO:0000256" key="2">
    <source>
        <dbReference type="ARBA" id="ARBA00010617"/>
    </source>
</evidence>
<evidence type="ECO:0000256" key="8">
    <source>
        <dbReference type="SAM" id="Phobius"/>
    </source>
</evidence>
<organism evidence="9 10">
    <name type="scientific">Sporothrix eucalyptigena</name>
    <dbReference type="NCBI Taxonomy" id="1812306"/>
    <lineage>
        <taxon>Eukaryota</taxon>
        <taxon>Fungi</taxon>
        <taxon>Dikarya</taxon>
        <taxon>Ascomycota</taxon>
        <taxon>Pezizomycotina</taxon>
        <taxon>Sordariomycetes</taxon>
        <taxon>Sordariomycetidae</taxon>
        <taxon>Ophiostomatales</taxon>
        <taxon>Ophiostomataceae</taxon>
        <taxon>Sporothrix</taxon>
    </lineage>
</organism>
<dbReference type="Pfam" id="PF00067">
    <property type="entry name" value="p450"/>
    <property type="match status" value="1"/>
</dbReference>
<evidence type="ECO:0000256" key="3">
    <source>
        <dbReference type="ARBA" id="ARBA00022723"/>
    </source>
</evidence>
<keyword evidence="10" id="KW-1185">Reference proteome</keyword>
<dbReference type="Proteomes" id="UP001642482">
    <property type="component" value="Unassembled WGS sequence"/>
</dbReference>